<evidence type="ECO:0000259" key="4">
    <source>
        <dbReference type="PROSITE" id="PS50949"/>
    </source>
</evidence>
<proteinExistence type="predicted"/>
<dbReference type="Pfam" id="PF07729">
    <property type="entry name" value="FCD"/>
    <property type="match status" value="1"/>
</dbReference>
<dbReference type="Gene3D" id="1.20.120.530">
    <property type="entry name" value="GntR ligand-binding domain-like"/>
    <property type="match status" value="1"/>
</dbReference>
<dbReference type="InterPro" id="IPR011711">
    <property type="entry name" value="GntR_C"/>
</dbReference>
<organism evidence="5 6">
    <name type="scientific">Terrihabitans soli</name>
    <dbReference type="NCBI Taxonomy" id="708113"/>
    <lineage>
        <taxon>Bacteria</taxon>
        <taxon>Pseudomonadati</taxon>
        <taxon>Pseudomonadota</taxon>
        <taxon>Alphaproteobacteria</taxon>
        <taxon>Hyphomicrobiales</taxon>
        <taxon>Terrihabitans</taxon>
    </lineage>
</organism>
<dbReference type="SMART" id="SM00345">
    <property type="entry name" value="HTH_GNTR"/>
    <property type="match status" value="1"/>
</dbReference>
<sequence>MTEIEIPKGPVTAVYSRLREDIMTGALQPGSRVTIRDLCDRFEVGLSPMREALNRIIAERLILQSDTRRLQIAPLTIKDLHELTKTRCWLNETGLRASIENGNQAWEERVLLLGHRLTKLKGKTTRDPAWHEVHRDFHESLLSACGSRWLIEFCAQLFDLAERYRLVARLSAAHHPRSDDEHEQIADATVRRDADEAVELLNNHFWKTAHLVEERLETDTGQDLPLSSAESSSRRV</sequence>
<evidence type="ECO:0000256" key="2">
    <source>
        <dbReference type="ARBA" id="ARBA00023125"/>
    </source>
</evidence>
<feature type="domain" description="HTH gntR-type" evidence="4">
    <location>
        <begin position="8"/>
        <end position="75"/>
    </location>
</feature>
<dbReference type="InterPro" id="IPR036390">
    <property type="entry name" value="WH_DNA-bd_sf"/>
</dbReference>
<keyword evidence="2" id="KW-0238">DNA-binding</keyword>
<keyword evidence="1" id="KW-0805">Transcription regulation</keyword>
<dbReference type="Proteomes" id="UP000515317">
    <property type="component" value="Chromosome"/>
</dbReference>
<gene>
    <name evidence="5" type="ORF">IZ6_06540</name>
</gene>
<dbReference type="InterPro" id="IPR008920">
    <property type="entry name" value="TF_FadR/GntR_C"/>
</dbReference>
<dbReference type="PANTHER" id="PTHR43537:SF20">
    <property type="entry name" value="HTH-TYPE TRANSCRIPTIONAL REPRESSOR GLAR"/>
    <property type="match status" value="1"/>
</dbReference>
<dbReference type="Gene3D" id="1.10.10.10">
    <property type="entry name" value="Winged helix-like DNA-binding domain superfamily/Winged helix DNA-binding domain"/>
    <property type="match status" value="1"/>
</dbReference>
<dbReference type="InterPro" id="IPR000524">
    <property type="entry name" value="Tscrpt_reg_HTH_GntR"/>
</dbReference>
<dbReference type="GO" id="GO:0003700">
    <property type="term" value="F:DNA-binding transcription factor activity"/>
    <property type="evidence" value="ECO:0007669"/>
    <property type="project" value="InterPro"/>
</dbReference>
<dbReference type="InterPro" id="IPR036388">
    <property type="entry name" value="WH-like_DNA-bd_sf"/>
</dbReference>
<reference evidence="5 6" key="1">
    <citation type="submission" date="2020-08" db="EMBL/GenBank/DDBJ databases">
        <title>Genome sequence of Rhizobiales bacterium strain IZ6.</title>
        <authorList>
            <person name="Nakai R."/>
            <person name="Naganuma T."/>
        </authorList>
    </citation>
    <scope>NUCLEOTIDE SEQUENCE [LARGE SCALE GENOMIC DNA]</scope>
    <source>
        <strain evidence="5 6">IZ6</strain>
    </source>
</reference>
<dbReference type="GO" id="GO:0003677">
    <property type="term" value="F:DNA binding"/>
    <property type="evidence" value="ECO:0007669"/>
    <property type="project" value="UniProtKB-KW"/>
</dbReference>
<dbReference type="PANTHER" id="PTHR43537">
    <property type="entry name" value="TRANSCRIPTIONAL REGULATOR, GNTR FAMILY"/>
    <property type="match status" value="1"/>
</dbReference>
<evidence type="ECO:0000256" key="1">
    <source>
        <dbReference type="ARBA" id="ARBA00023015"/>
    </source>
</evidence>
<protein>
    <submittedName>
        <fullName evidence="5">GntR family transcriptional regulator</fullName>
    </submittedName>
</protein>
<dbReference type="KEGG" id="tso:IZ6_06540"/>
<dbReference type="Pfam" id="PF00392">
    <property type="entry name" value="GntR"/>
    <property type="match status" value="1"/>
</dbReference>
<dbReference type="SUPFAM" id="SSF48008">
    <property type="entry name" value="GntR ligand-binding domain-like"/>
    <property type="match status" value="1"/>
</dbReference>
<keyword evidence="6" id="KW-1185">Reference proteome</keyword>
<dbReference type="SMART" id="SM00895">
    <property type="entry name" value="FCD"/>
    <property type="match status" value="1"/>
</dbReference>
<evidence type="ECO:0000313" key="6">
    <source>
        <dbReference type="Proteomes" id="UP000515317"/>
    </source>
</evidence>
<dbReference type="EMBL" id="AP023361">
    <property type="protein sequence ID" value="BCJ89919.1"/>
    <property type="molecule type" value="Genomic_DNA"/>
</dbReference>
<evidence type="ECO:0000313" key="5">
    <source>
        <dbReference type="EMBL" id="BCJ89919.1"/>
    </source>
</evidence>
<dbReference type="SUPFAM" id="SSF46785">
    <property type="entry name" value="Winged helix' DNA-binding domain"/>
    <property type="match status" value="1"/>
</dbReference>
<keyword evidence="3" id="KW-0804">Transcription</keyword>
<dbReference type="PROSITE" id="PS50949">
    <property type="entry name" value="HTH_GNTR"/>
    <property type="match status" value="1"/>
</dbReference>
<dbReference type="AlphaFoldDB" id="A0A6S6QLY3"/>
<name>A0A6S6QLY3_9HYPH</name>
<dbReference type="RefSeq" id="WP_222876590.1">
    <property type="nucleotide sequence ID" value="NZ_AP023361.1"/>
</dbReference>
<evidence type="ECO:0000256" key="3">
    <source>
        <dbReference type="ARBA" id="ARBA00023163"/>
    </source>
</evidence>
<accession>A0A6S6QLY3</accession>